<reference evidence="3 4" key="1">
    <citation type="submission" date="2019-07" db="EMBL/GenBank/DDBJ databases">
        <title>Chromosome genome assembly for large yellow croaker.</title>
        <authorList>
            <person name="Xiao S."/>
        </authorList>
    </citation>
    <scope>NUCLEOTIDE SEQUENCE [LARGE SCALE GENOMIC DNA]</scope>
    <source>
        <strain evidence="3">JMULYC20181020</strain>
        <tissue evidence="3">Muscle</tissue>
    </source>
</reference>
<dbReference type="Proteomes" id="UP000424527">
    <property type="component" value="Unassembled WGS sequence"/>
</dbReference>
<feature type="region of interest" description="Disordered" evidence="2">
    <location>
        <begin position="189"/>
        <end position="267"/>
    </location>
</feature>
<feature type="coiled-coil region" evidence="1">
    <location>
        <begin position="7"/>
        <end position="34"/>
    </location>
</feature>
<evidence type="ECO:0000256" key="1">
    <source>
        <dbReference type="SAM" id="Coils"/>
    </source>
</evidence>
<proteinExistence type="predicted"/>
<evidence type="ECO:0000256" key="2">
    <source>
        <dbReference type="SAM" id="MobiDB-lite"/>
    </source>
</evidence>
<evidence type="ECO:0000313" key="3">
    <source>
        <dbReference type="EMBL" id="KAE8278690.1"/>
    </source>
</evidence>
<organism evidence="3 4">
    <name type="scientific">Larimichthys crocea</name>
    <name type="common">Large yellow croaker</name>
    <name type="synonym">Pseudosciaena crocea</name>
    <dbReference type="NCBI Taxonomy" id="215358"/>
    <lineage>
        <taxon>Eukaryota</taxon>
        <taxon>Metazoa</taxon>
        <taxon>Chordata</taxon>
        <taxon>Craniata</taxon>
        <taxon>Vertebrata</taxon>
        <taxon>Euteleostomi</taxon>
        <taxon>Actinopterygii</taxon>
        <taxon>Neopterygii</taxon>
        <taxon>Teleostei</taxon>
        <taxon>Neoteleostei</taxon>
        <taxon>Acanthomorphata</taxon>
        <taxon>Eupercaria</taxon>
        <taxon>Sciaenidae</taxon>
        <taxon>Larimichthys</taxon>
    </lineage>
</organism>
<evidence type="ECO:0008006" key="5">
    <source>
        <dbReference type="Google" id="ProtNLM"/>
    </source>
</evidence>
<accession>A0A6G0HHN1</accession>
<keyword evidence="1" id="KW-0175">Coiled coil</keyword>
<comment type="caution">
    <text evidence="3">The sequence shown here is derived from an EMBL/GenBank/DDBJ whole genome shotgun (WGS) entry which is preliminary data.</text>
</comment>
<dbReference type="EMBL" id="REGW02000024">
    <property type="protein sequence ID" value="KAE8278690.1"/>
    <property type="molecule type" value="Genomic_DNA"/>
</dbReference>
<dbReference type="InterPro" id="IPR004244">
    <property type="entry name" value="Transposase_22"/>
</dbReference>
<sequence>MKANTRLDEAEGRIEKAEERIQNTEDVITAMLKLHTKLEDKLLDLKSRSRRKNIRIYGVPEGSEKESTTMISFVENLLHEGLELTHDMPNLQIERAHRSLGPQPPGDAPPRSIAIKCLSFKTKETLLPKAWQKKWFTWQENCINLDHDYPPLILKKRREYTEIHKIRKENGVQFQTLFPARLRETQGRNQNLRDRRGGIRGPAEKRVPCDNHRTSGDAHGAGAAADLDEGGQTSKEGPSRTGAHRVIEWDGGGNHIDAKQVSKNSVI</sequence>
<dbReference type="Gene3D" id="3.30.70.1820">
    <property type="entry name" value="L1 transposable element, RRM domain"/>
    <property type="match status" value="1"/>
</dbReference>
<feature type="compositionally biased region" description="Basic and acidic residues" evidence="2">
    <location>
        <begin position="189"/>
        <end position="216"/>
    </location>
</feature>
<name>A0A6G0HHN1_LARCR</name>
<dbReference type="AlphaFoldDB" id="A0A6G0HHN1"/>
<evidence type="ECO:0000313" key="4">
    <source>
        <dbReference type="Proteomes" id="UP000424527"/>
    </source>
</evidence>
<protein>
    <recommendedName>
        <fullName evidence="5">LINE-1 type transposase domain-containing protein 1</fullName>
    </recommendedName>
</protein>
<gene>
    <name evidence="3" type="ORF">D5F01_LYC23607</name>
</gene>
<dbReference type="PANTHER" id="PTHR11505">
    <property type="entry name" value="L1 TRANSPOSABLE ELEMENT-RELATED"/>
    <property type="match status" value="1"/>
</dbReference>
<keyword evidence="4" id="KW-1185">Reference proteome</keyword>